<evidence type="ECO:0000313" key="17">
    <source>
        <dbReference type="Proteomes" id="UP000000599"/>
    </source>
</evidence>
<dbReference type="Pfam" id="PF17137">
    <property type="entry name" value="DUF5110"/>
    <property type="match status" value="1"/>
</dbReference>
<feature type="domain" description="Glycoside hydrolase family 31 TIM barrel" evidence="12">
    <location>
        <begin position="366"/>
        <end position="696"/>
    </location>
</feature>
<protein>
    <recommendedName>
        <fullName evidence="9">Glucosidase II subunit alpha</fullName>
    </recommendedName>
</protein>
<dbReference type="GO" id="GO:0017177">
    <property type="term" value="C:glucosidase II complex"/>
    <property type="evidence" value="ECO:0007669"/>
    <property type="project" value="EnsemblFungi"/>
</dbReference>
<evidence type="ECO:0000259" key="14">
    <source>
        <dbReference type="Pfam" id="PF17137"/>
    </source>
</evidence>
<organism evidence="16 17">
    <name type="scientific">Debaryomyces hansenii (strain ATCC 36239 / CBS 767 / BCRC 21394 / JCM 1990 / NBRC 0083 / IGC 2968)</name>
    <name type="common">Yeast</name>
    <name type="synonym">Torulaspora hansenii</name>
    <dbReference type="NCBI Taxonomy" id="284592"/>
    <lineage>
        <taxon>Eukaryota</taxon>
        <taxon>Fungi</taxon>
        <taxon>Dikarya</taxon>
        <taxon>Ascomycota</taxon>
        <taxon>Saccharomycotina</taxon>
        <taxon>Pichiomycetes</taxon>
        <taxon>Debaryomycetaceae</taxon>
        <taxon>Debaryomyces</taxon>
    </lineage>
</organism>
<dbReference type="OrthoDB" id="1334205at2759"/>
<dbReference type="VEuPathDB" id="FungiDB:DEHA2B08008g"/>
<evidence type="ECO:0000256" key="3">
    <source>
        <dbReference type="ARBA" id="ARBA00007806"/>
    </source>
</evidence>
<comment type="pathway">
    <text evidence="2">Glycan metabolism; N-glycan metabolism.</text>
</comment>
<dbReference type="InterPro" id="IPR017853">
    <property type="entry name" value="GH"/>
</dbReference>
<evidence type="ECO:0000256" key="5">
    <source>
        <dbReference type="ARBA" id="ARBA00022801"/>
    </source>
</evidence>
<dbReference type="CDD" id="cd14752">
    <property type="entry name" value="GH31_N"/>
    <property type="match status" value="1"/>
</dbReference>
<dbReference type="InterPro" id="IPR011013">
    <property type="entry name" value="Gal_mutarotase_sf_dom"/>
</dbReference>
<evidence type="ECO:0000256" key="2">
    <source>
        <dbReference type="ARBA" id="ARBA00004833"/>
    </source>
</evidence>
<dbReference type="InterPro" id="IPR000322">
    <property type="entry name" value="Glyco_hydro_31_TIM"/>
</dbReference>
<dbReference type="SUPFAM" id="SSF51445">
    <property type="entry name" value="(Trans)glycosidases"/>
    <property type="match status" value="1"/>
</dbReference>
<dbReference type="SUPFAM" id="SSF74650">
    <property type="entry name" value="Galactose mutarotase-like"/>
    <property type="match status" value="1"/>
</dbReference>
<dbReference type="Pfam" id="PF13802">
    <property type="entry name" value="Gal_mutarotas_2"/>
    <property type="match status" value="1"/>
</dbReference>
<keyword evidence="7" id="KW-0325">Glycoprotein</keyword>
<dbReference type="Gene3D" id="2.60.40.1760">
    <property type="entry name" value="glycosyl hydrolase (family 31)"/>
    <property type="match status" value="1"/>
</dbReference>
<dbReference type="PANTHER" id="PTHR22762">
    <property type="entry name" value="ALPHA-GLUCOSIDASE"/>
    <property type="match status" value="1"/>
</dbReference>
<dbReference type="GO" id="GO:0030246">
    <property type="term" value="F:carbohydrate binding"/>
    <property type="evidence" value="ECO:0007669"/>
    <property type="project" value="InterPro"/>
</dbReference>
<evidence type="ECO:0000259" key="15">
    <source>
        <dbReference type="Pfam" id="PF21365"/>
    </source>
</evidence>
<evidence type="ECO:0000256" key="9">
    <source>
        <dbReference type="ARBA" id="ARBA00042895"/>
    </source>
</evidence>
<dbReference type="KEGG" id="dha:DEHA2B08008g"/>
<keyword evidence="4 11" id="KW-0732">Signal</keyword>
<dbReference type="Proteomes" id="UP000000599">
    <property type="component" value="Chromosome B"/>
</dbReference>
<evidence type="ECO:0000256" key="4">
    <source>
        <dbReference type="ARBA" id="ARBA00022729"/>
    </source>
</evidence>
<dbReference type="HOGENOM" id="CLU_000631_7_0_1"/>
<dbReference type="eggNOG" id="KOG1066">
    <property type="taxonomic scope" value="Eukaryota"/>
</dbReference>
<evidence type="ECO:0000313" key="16">
    <source>
        <dbReference type="EMBL" id="CAG85308.2"/>
    </source>
</evidence>
<dbReference type="GO" id="GO:0006491">
    <property type="term" value="P:N-glycan processing"/>
    <property type="evidence" value="ECO:0007669"/>
    <property type="project" value="EnsemblFungi"/>
</dbReference>
<feature type="chain" id="PRO_5004272326" description="Glucosidase II subunit alpha" evidence="11">
    <location>
        <begin position="23"/>
        <end position="995"/>
    </location>
</feature>
<comment type="similarity">
    <text evidence="3 10">Belongs to the glycosyl hydrolase 31 family.</text>
</comment>
<accession>Q6BWW5</accession>
<dbReference type="RefSeq" id="XP_457304.2">
    <property type="nucleotide sequence ID" value="XM_457304.1"/>
</dbReference>
<dbReference type="InterPro" id="IPR025887">
    <property type="entry name" value="Glyco_hydro_31_N_dom"/>
</dbReference>
<dbReference type="GO" id="GO:0033919">
    <property type="term" value="F:glucan 1,3-alpha-glucosidase activity"/>
    <property type="evidence" value="ECO:0007669"/>
    <property type="project" value="EnsemblFungi"/>
</dbReference>
<dbReference type="EMBL" id="CR382134">
    <property type="protein sequence ID" value="CAG85308.2"/>
    <property type="molecule type" value="Genomic_DNA"/>
</dbReference>
<evidence type="ECO:0000256" key="11">
    <source>
        <dbReference type="SAM" id="SignalP"/>
    </source>
</evidence>
<gene>
    <name evidence="16" type="ordered locus">DEHA2B08008g</name>
</gene>
<feature type="signal peptide" evidence="11">
    <location>
        <begin position="1"/>
        <end position="22"/>
    </location>
</feature>
<comment type="subcellular location">
    <subcellularLocation>
        <location evidence="1">Endoplasmic reticulum</location>
    </subcellularLocation>
</comment>
<dbReference type="FunCoup" id="Q6BWW5">
    <property type="interactions" value="1001"/>
</dbReference>
<dbReference type="SUPFAM" id="SSF51011">
    <property type="entry name" value="Glycosyl hydrolase domain"/>
    <property type="match status" value="1"/>
</dbReference>
<evidence type="ECO:0000256" key="10">
    <source>
        <dbReference type="RuleBase" id="RU361185"/>
    </source>
</evidence>
<dbReference type="GO" id="GO:0005788">
    <property type="term" value="C:endoplasmic reticulum lumen"/>
    <property type="evidence" value="ECO:0007669"/>
    <property type="project" value="EnsemblFungi"/>
</dbReference>
<proteinExistence type="inferred from homology"/>
<evidence type="ECO:0000256" key="1">
    <source>
        <dbReference type="ARBA" id="ARBA00004240"/>
    </source>
</evidence>
<dbReference type="OMA" id="TVHQPLW"/>
<dbReference type="InParanoid" id="Q6BWW5"/>
<feature type="domain" description="Glycosyl hydrolase family 31 C-terminal" evidence="15">
    <location>
        <begin position="705"/>
        <end position="799"/>
    </location>
</feature>
<dbReference type="InterPro" id="IPR033403">
    <property type="entry name" value="DUF5110"/>
</dbReference>
<name>Q6BWW5_DEBHA</name>
<dbReference type="GO" id="GO:0070880">
    <property type="term" value="P:fungal-type cell wall beta-glucan biosynthetic process"/>
    <property type="evidence" value="ECO:0007669"/>
    <property type="project" value="EnsemblFungi"/>
</dbReference>
<reference evidence="16 17" key="1">
    <citation type="journal article" date="2004" name="Nature">
        <title>Genome evolution in yeasts.</title>
        <authorList>
            <consortium name="Genolevures"/>
            <person name="Dujon B."/>
            <person name="Sherman D."/>
            <person name="Fischer G."/>
            <person name="Durrens P."/>
            <person name="Casaregola S."/>
            <person name="Lafontaine I."/>
            <person name="de Montigny J."/>
            <person name="Marck C."/>
            <person name="Neuveglise C."/>
            <person name="Talla E."/>
            <person name="Goffard N."/>
            <person name="Frangeul L."/>
            <person name="Aigle M."/>
            <person name="Anthouard V."/>
            <person name="Babour A."/>
            <person name="Barbe V."/>
            <person name="Barnay S."/>
            <person name="Blanchin S."/>
            <person name="Beckerich J.M."/>
            <person name="Beyne E."/>
            <person name="Bleykasten C."/>
            <person name="Boisrame A."/>
            <person name="Boyer J."/>
            <person name="Cattolico L."/>
            <person name="Confanioleri F."/>
            <person name="de Daruvar A."/>
            <person name="Despons L."/>
            <person name="Fabre E."/>
            <person name="Fairhead C."/>
            <person name="Ferry-Dumazet H."/>
            <person name="Groppi A."/>
            <person name="Hantraye F."/>
            <person name="Hennequin C."/>
            <person name="Jauniaux N."/>
            <person name="Joyet P."/>
            <person name="Kachouri R."/>
            <person name="Kerrest A."/>
            <person name="Koszul R."/>
            <person name="Lemaire M."/>
            <person name="Lesur I."/>
            <person name="Ma L."/>
            <person name="Muller H."/>
            <person name="Nicaud J.M."/>
            <person name="Nikolski M."/>
            <person name="Oztas S."/>
            <person name="Ozier-Kalogeropoulos O."/>
            <person name="Pellenz S."/>
            <person name="Potier S."/>
            <person name="Richard G.F."/>
            <person name="Straub M.L."/>
            <person name="Suleau A."/>
            <person name="Swennene D."/>
            <person name="Tekaia F."/>
            <person name="Wesolowski-Louvel M."/>
            <person name="Westhof E."/>
            <person name="Wirth B."/>
            <person name="Zeniou-Meyer M."/>
            <person name="Zivanovic I."/>
            <person name="Bolotin-Fukuhara M."/>
            <person name="Thierry A."/>
            <person name="Bouchier C."/>
            <person name="Caudron B."/>
            <person name="Scarpelli C."/>
            <person name="Gaillardin C."/>
            <person name="Weissenbach J."/>
            <person name="Wincker P."/>
            <person name="Souciet J.L."/>
        </authorList>
    </citation>
    <scope>NUCLEOTIDE SEQUENCE [LARGE SCALE GENOMIC DNA]</scope>
    <source>
        <strain evidence="17">ATCC 36239 / CBS 767 / BCRC 21394 / JCM 1990 / NBRC 0083 / IGC 2968</strain>
    </source>
</reference>
<sequence>MKFLVSIVFLVSFFLQLEKGLGYKEYLFKNCETSGFCHRNRHFANGIKENPNYKSRYAIDPQSIHFESEDFIVSGNILKEVAGIDEDIVLPFELSLLDKNNIRIKVDEEQRKNIKLSNKLVNVNRYNETPNWSFRSSNLSYESKSGTKYSQHKNKLVIDYGTKVQYRAEVLYNPFKVVIYRGEEVQVILNDRNFLNYEHWRPKSANAAHLSNEETDFNMFHDDFHDARYDRIPLGPESIGLDFTLKGFRHVYGIPEHADDFNLKDTTDSDLPYRLFNVDIFEYETNSKMPMYGSIPFLMGSKPGVSVGLFWINSADTYVDIDKSSSDKDTKTHWISENGILDVMIMIAENPWEINESYGAITGYVQLPQLFALGYHQCRWNYNDEKDVLEINSLFDKHQIPYDVIWLDVEYADAKKYFTWQSEKFPDPERMLAELDHTGRNLVIIIDPHLKTDYHISDHVEKEGISINDPSNNTFHGQCWPGESVWIDTMNPNSQSFWDRQHEYSTENEFMGKLSTNIHIWNDMNEPSVFDGIETTSPRDNIHYGNWEHRSVHNVFGLTFHEATYNSMIKRLSTTGRQRPFILTRSYFAGSQRTAAMWSGDNMSKWEYLKISIPMLLTSGVAGMPFGGADVGGFFGDPAKDLLTRWYQTGIWYPFFRAHAHIDSRRREPWIAGDPYTSIMRDAIRLRYSLLPIFYTSFYESSISGYPVLKPLFYETPDNLESYDIEDQFFLGDSGLLVKPITEEDANNVDIYLPDDEVYYDYTSGNISNTVQKFTGPGFISKPIELSDIPILLKGGSIIAKKDRYRRSSKLMAHDPYTLTVALNNSGKASGSLYIDDGETFNYEQGEYANVYFTATNNSIKGKIIGHDGFIKSLDDIFIEKIVVLSVKELSSIRIQQSGSQWESNSRSLDGNLIIENPKLKLSSEWTIKIDDTKFTESNIKTPSKNSKESSKLESSKLDRNSTSFSLSSTTIIFTTIIALVIGIIFYKLRSGARV</sequence>
<dbReference type="CDD" id="cd06603">
    <property type="entry name" value="GH31_GANC_GANAB_alpha"/>
    <property type="match status" value="1"/>
</dbReference>
<evidence type="ECO:0000259" key="12">
    <source>
        <dbReference type="Pfam" id="PF01055"/>
    </source>
</evidence>
<evidence type="ECO:0000256" key="7">
    <source>
        <dbReference type="ARBA" id="ARBA00023180"/>
    </source>
</evidence>
<dbReference type="Pfam" id="PF21365">
    <property type="entry name" value="Glyco_hydro_31_3rd"/>
    <property type="match status" value="1"/>
</dbReference>
<dbReference type="Gene3D" id="3.20.20.80">
    <property type="entry name" value="Glycosidases"/>
    <property type="match status" value="1"/>
</dbReference>
<feature type="domain" description="DUF5110" evidence="14">
    <location>
        <begin position="817"/>
        <end position="860"/>
    </location>
</feature>
<keyword evidence="5 10" id="KW-0378">Hydrolase</keyword>
<evidence type="ECO:0000256" key="8">
    <source>
        <dbReference type="ARBA" id="ARBA00023295"/>
    </source>
</evidence>
<dbReference type="InterPro" id="IPR048395">
    <property type="entry name" value="Glyco_hydro_31_C"/>
</dbReference>
<dbReference type="AlphaFoldDB" id="Q6BWW5"/>
<dbReference type="PANTHER" id="PTHR22762:SF54">
    <property type="entry name" value="BCDNA.GH04962"/>
    <property type="match status" value="1"/>
</dbReference>
<keyword evidence="8 10" id="KW-0326">Glycosidase</keyword>
<dbReference type="Pfam" id="PF01055">
    <property type="entry name" value="Glyco_hydro_31_2nd"/>
    <property type="match status" value="1"/>
</dbReference>
<dbReference type="InterPro" id="IPR013780">
    <property type="entry name" value="Glyco_hydro_b"/>
</dbReference>
<dbReference type="Gene3D" id="2.60.40.1180">
    <property type="entry name" value="Golgi alpha-mannosidase II"/>
    <property type="match status" value="2"/>
</dbReference>
<feature type="domain" description="Glycoside hydrolase family 31 N-terminal" evidence="13">
    <location>
        <begin position="91"/>
        <end position="320"/>
    </location>
</feature>
<keyword evidence="6" id="KW-0256">Endoplasmic reticulum</keyword>
<dbReference type="GeneID" id="2913410"/>
<dbReference type="STRING" id="284592.Q6BWW5"/>
<dbReference type="CAZy" id="GH31">
    <property type="family name" value="Glycoside Hydrolase Family 31"/>
</dbReference>
<evidence type="ECO:0000256" key="6">
    <source>
        <dbReference type="ARBA" id="ARBA00022824"/>
    </source>
</evidence>
<evidence type="ECO:0000259" key="13">
    <source>
        <dbReference type="Pfam" id="PF13802"/>
    </source>
</evidence>
<keyword evidence="17" id="KW-1185">Reference proteome</keyword>
<dbReference type="GO" id="GO:0106407">
    <property type="term" value="F:Glc2Man9GlcNAc2 oligosaccharide glucosidase activity"/>
    <property type="evidence" value="ECO:0007669"/>
    <property type="project" value="EnsemblFungi"/>
</dbReference>